<evidence type="ECO:0000313" key="1">
    <source>
        <dbReference type="EMBL" id="EOB12460.1"/>
    </source>
</evidence>
<reference evidence="1 2" key="1">
    <citation type="journal article" date="2013" name="BMC Genomics">
        <title>Comparative genomics of parasitic silkworm microsporidia reveal an association between genome expansion and host adaptation.</title>
        <authorList>
            <person name="Pan G."/>
            <person name="Xu J."/>
            <person name="Li T."/>
            <person name="Xia Q."/>
            <person name="Liu S.L."/>
            <person name="Zhang G."/>
            <person name="Li S."/>
            <person name="Li C."/>
            <person name="Liu H."/>
            <person name="Yang L."/>
            <person name="Liu T."/>
            <person name="Zhang X."/>
            <person name="Wu Z."/>
            <person name="Fan W."/>
            <person name="Dang X."/>
            <person name="Xiang H."/>
            <person name="Tao M."/>
            <person name="Li Y."/>
            <person name="Hu J."/>
            <person name="Li Z."/>
            <person name="Lin L."/>
            <person name="Luo J."/>
            <person name="Geng L."/>
            <person name="Wang L."/>
            <person name="Long M."/>
            <person name="Wan Y."/>
            <person name="He N."/>
            <person name="Zhang Z."/>
            <person name="Lu C."/>
            <person name="Keeling P.J."/>
            <person name="Wang J."/>
            <person name="Xiang Z."/>
            <person name="Zhou Z."/>
        </authorList>
    </citation>
    <scope>NUCLEOTIDE SEQUENCE [LARGE SCALE GENOMIC DNA]</scope>
    <source>
        <strain evidence="2">CQ1 / CVCC 102059</strain>
    </source>
</reference>
<protein>
    <submittedName>
        <fullName evidence="1">Uncharacterized protein</fullName>
    </submittedName>
</protein>
<dbReference type="VEuPathDB" id="MicrosporidiaDB:NBO_437g0003"/>
<dbReference type="AlphaFoldDB" id="R0MEE3"/>
<dbReference type="HOGENOM" id="CLU_3014753_0_0_1"/>
<proteinExistence type="predicted"/>
<organism evidence="1 2">
    <name type="scientific">Nosema bombycis (strain CQ1 / CVCC 102059)</name>
    <name type="common">Microsporidian parasite</name>
    <name type="synonym">Pebrine of silkworm</name>
    <dbReference type="NCBI Taxonomy" id="578461"/>
    <lineage>
        <taxon>Eukaryota</taxon>
        <taxon>Fungi</taxon>
        <taxon>Fungi incertae sedis</taxon>
        <taxon>Microsporidia</taxon>
        <taxon>Nosematidae</taxon>
        <taxon>Nosema</taxon>
    </lineage>
</organism>
<dbReference type="EMBL" id="KB909345">
    <property type="protein sequence ID" value="EOB12460.1"/>
    <property type="molecule type" value="Genomic_DNA"/>
</dbReference>
<evidence type="ECO:0000313" key="2">
    <source>
        <dbReference type="Proteomes" id="UP000016927"/>
    </source>
</evidence>
<gene>
    <name evidence="1" type="ORF">NBO_437g0003</name>
</gene>
<sequence>MLFFNMLYHFCSSLKSFITSTTSSKSNRIFTNIRRRNKGIIVIICLSLLSCSLSPS</sequence>
<name>R0MEE3_NOSB1</name>
<accession>R0MEE3</accession>
<dbReference type="Proteomes" id="UP000016927">
    <property type="component" value="Unassembled WGS sequence"/>
</dbReference>
<keyword evidence="2" id="KW-1185">Reference proteome</keyword>